<dbReference type="Proteomes" id="UP000078550">
    <property type="component" value="Unassembled WGS sequence"/>
</dbReference>
<evidence type="ECO:0000313" key="2">
    <source>
        <dbReference type="Proteomes" id="UP000078550"/>
    </source>
</evidence>
<organism evidence="1 2">
    <name type="scientific">Plasmodium ovale wallikeri</name>
    <dbReference type="NCBI Taxonomy" id="864142"/>
    <lineage>
        <taxon>Eukaryota</taxon>
        <taxon>Sar</taxon>
        <taxon>Alveolata</taxon>
        <taxon>Apicomplexa</taxon>
        <taxon>Aconoidasida</taxon>
        <taxon>Haemosporida</taxon>
        <taxon>Plasmodiidae</taxon>
        <taxon>Plasmodium</taxon>
        <taxon>Plasmodium (Plasmodium)</taxon>
    </lineage>
</organism>
<reference evidence="2" key="1">
    <citation type="submission" date="2016-05" db="EMBL/GenBank/DDBJ databases">
        <authorList>
            <person name="Naeem Raeece"/>
        </authorList>
    </citation>
    <scope>NUCLEOTIDE SEQUENCE [LARGE SCALE GENOMIC DNA]</scope>
</reference>
<proteinExistence type="predicted"/>
<gene>
    <name evidence="1" type="ORF">POVWA2_049330</name>
</gene>
<dbReference type="EMBL" id="FLRE01000177">
    <property type="protein sequence ID" value="SBT45149.1"/>
    <property type="molecule type" value="Genomic_DNA"/>
</dbReference>
<dbReference type="AlphaFoldDB" id="A0A1A8ZMR5"/>
<accession>A0A1A8ZMR5</accession>
<sequence>MGKYKQGHIQARAYTSKGIYKQGHIQARAYTGMGKYQQGHVRTHVQTYSYAQVHFFAPLSHGLTSLFLRACWPPIESNGNPEEKNILVGFEIIYRFAKDTVMYVYLLDVLQE</sequence>
<evidence type="ECO:0000313" key="1">
    <source>
        <dbReference type="EMBL" id="SBT45149.1"/>
    </source>
</evidence>
<protein>
    <submittedName>
        <fullName evidence="1">Uncharacterized protein</fullName>
    </submittedName>
</protein>
<name>A0A1A8ZMR5_PLAOA</name>